<protein>
    <recommendedName>
        <fullName evidence="2 3">Single-stranded DNA-binding protein</fullName>
    </recommendedName>
</protein>
<dbReference type="InterPro" id="IPR000424">
    <property type="entry name" value="Primosome_PriB/ssb"/>
</dbReference>
<dbReference type="CDD" id="cd04496">
    <property type="entry name" value="SSB_OBF"/>
    <property type="match status" value="1"/>
</dbReference>
<accession>A0A8J6TZT7</accession>
<organism evidence="4 5">
    <name type="scientific">Taishania pollutisoli</name>
    <dbReference type="NCBI Taxonomy" id="2766479"/>
    <lineage>
        <taxon>Bacteria</taxon>
        <taxon>Pseudomonadati</taxon>
        <taxon>Bacteroidota</taxon>
        <taxon>Flavobacteriia</taxon>
        <taxon>Flavobacteriales</taxon>
        <taxon>Crocinitomicaceae</taxon>
        <taxon>Taishania</taxon>
    </lineage>
</organism>
<dbReference type="AlphaFoldDB" id="A0A8J6TZT7"/>
<dbReference type="PIRSF" id="PIRSF002070">
    <property type="entry name" value="SSB"/>
    <property type="match status" value="1"/>
</dbReference>
<dbReference type="InterPro" id="IPR011344">
    <property type="entry name" value="ssDNA-bd"/>
</dbReference>
<gene>
    <name evidence="4" type="ORF">H9Y05_08785</name>
</gene>
<dbReference type="EMBL" id="JACVEL010000004">
    <property type="protein sequence ID" value="MBC9812563.1"/>
    <property type="molecule type" value="Genomic_DNA"/>
</dbReference>
<evidence type="ECO:0000313" key="5">
    <source>
        <dbReference type="Proteomes" id="UP000652681"/>
    </source>
</evidence>
<reference evidence="4" key="1">
    <citation type="submission" date="2020-09" db="EMBL/GenBank/DDBJ databases">
        <title>Taishania pollutisoli gen. nov., sp. nov., Isolated from Tetrabromobisphenol A-Contaminated Soil.</title>
        <authorList>
            <person name="Chen Q."/>
        </authorList>
    </citation>
    <scope>NUCLEOTIDE SEQUENCE</scope>
    <source>
        <strain evidence="4">CZZ-1</strain>
    </source>
</reference>
<sequence>MNHVNLIGKMCSTPKIVELDNGKRIAKFSMSTNEMVLTAEGTSKKKTQWHRMTAWGKWARVLEELGFCGMELAVEGKLITRFYNSNGQRKCVSEVEINDLVIL</sequence>
<name>A0A8J6TZT7_9FLAO</name>
<dbReference type="RefSeq" id="WP_216714059.1">
    <property type="nucleotide sequence ID" value="NZ_JACVEL010000004.1"/>
</dbReference>
<comment type="caution">
    <text evidence="4">The sequence shown here is derived from an EMBL/GenBank/DDBJ whole genome shotgun (WGS) entry which is preliminary data.</text>
</comment>
<dbReference type="GO" id="GO:0006260">
    <property type="term" value="P:DNA replication"/>
    <property type="evidence" value="ECO:0007669"/>
    <property type="project" value="InterPro"/>
</dbReference>
<proteinExistence type="predicted"/>
<keyword evidence="1 2" id="KW-0238">DNA-binding</keyword>
<evidence type="ECO:0000256" key="2">
    <source>
        <dbReference type="PIRNR" id="PIRNR002070"/>
    </source>
</evidence>
<dbReference type="Proteomes" id="UP000652681">
    <property type="component" value="Unassembled WGS sequence"/>
</dbReference>
<dbReference type="NCBIfam" id="TIGR00621">
    <property type="entry name" value="ssb"/>
    <property type="match status" value="1"/>
</dbReference>
<evidence type="ECO:0000256" key="1">
    <source>
        <dbReference type="ARBA" id="ARBA00023125"/>
    </source>
</evidence>
<dbReference type="GO" id="GO:0009295">
    <property type="term" value="C:nucleoid"/>
    <property type="evidence" value="ECO:0007669"/>
    <property type="project" value="TreeGrafter"/>
</dbReference>
<evidence type="ECO:0000256" key="3">
    <source>
        <dbReference type="RuleBase" id="RU000524"/>
    </source>
</evidence>
<dbReference type="PANTHER" id="PTHR10302">
    <property type="entry name" value="SINGLE-STRANDED DNA-BINDING PROTEIN"/>
    <property type="match status" value="1"/>
</dbReference>
<dbReference type="InterPro" id="IPR012340">
    <property type="entry name" value="NA-bd_OB-fold"/>
</dbReference>
<dbReference type="Gene3D" id="2.40.50.140">
    <property type="entry name" value="Nucleic acid-binding proteins"/>
    <property type="match status" value="1"/>
</dbReference>
<evidence type="ECO:0000313" key="4">
    <source>
        <dbReference type="EMBL" id="MBC9812563.1"/>
    </source>
</evidence>
<dbReference type="PANTHER" id="PTHR10302:SF0">
    <property type="entry name" value="SINGLE-STRANDED DNA-BINDING PROTEIN, MITOCHONDRIAL"/>
    <property type="match status" value="1"/>
</dbReference>
<dbReference type="Pfam" id="PF00436">
    <property type="entry name" value="SSB"/>
    <property type="match status" value="1"/>
</dbReference>
<dbReference type="GO" id="GO:0003697">
    <property type="term" value="F:single-stranded DNA binding"/>
    <property type="evidence" value="ECO:0007669"/>
    <property type="project" value="InterPro"/>
</dbReference>
<dbReference type="SUPFAM" id="SSF50249">
    <property type="entry name" value="Nucleic acid-binding proteins"/>
    <property type="match status" value="1"/>
</dbReference>
<keyword evidence="5" id="KW-1185">Reference proteome</keyword>
<dbReference type="PROSITE" id="PS50935">
    <property type="entry name" value="SSB"/>
    <property type="match status" value="1"/>
</dbReference>